<dbReference type="PANTHER" id="PTHR43798">
    <property type="entry name" value="MONOACYLGLYCEROL LIPASE"/>
    <property type="match status" value="1"/>
</dbReference>
<name>A0ABP8P6H9_9NOCA</name>
<dbReference type="Gene3D" id="3.40.50.1820">
    <property type="entry name" value="alpha/beta hydrolase"/>
    <property type="match status" value="1"/>
</dbReference>
<keyword evidence="3" id="KW-1185">Reference proteome</keyword>
<feature type="domain" description="AB hydrolase-1" evidence="1">
    <location>
        <begin position="41"/>
        <end position="271"/>
    </location>
</feature>
<evidence type="ECO:0000313" key="3">
    <source>
        <dbReference type="Proteomes" id="UP001501183"/>
    </source>
</evidence>
<dbReference type="InterPro" id="IPR000073">
    <property type="entry name" value="AB_hydrolase_1"/>
</dbReference>
<dbReference type="PANTHER" id="PTHR43798:SF33">
    <property type="entry name" value="HYDROLASE, PUTATIVE (AFU_ORTHOLOGUE AFUA_2G14860)-RELATED"/>
    <property type="match status" value="1"/>
</dbReference>
<organism evidence="2 3">
    <name type="scientific">Rhodococcus olei</name>
    <dbReference type="NCBI Taxonomy" id="2161675"/>
    <lineage>
        <taxon>Bacteria</taxon>
        <taxon>Bacillati</taxon>
        <taxon>Actinomycetota</taxon>
        <taxon>Actinomycetes</taxon>
        <taxon>Mycobacteriales</taxon>
        <taxon>Nocardiaceae</taxon>
        <taxon>Rhodococcus</taxon>
    </lineage>
</organism>
<sequence length="287" mass="30480">MYEHQPQHRPEAGVTAEMSWREVAVGGHPVAYGVVGHGSPVVFLHGFGLTHRTYAGALRRLSGMGVRVYAPALPGFGGTPELPPRRRNLAGYAHWLAAFLDALGLDEPVTLVGHSFGGGVAIQSAHDLGDRVARLVLINSVGGAAWSPADGRVRPIRERPLWEWGAAATGDALATRPPVSALVTIAIDAVVNAVRNPRAVLRIADLARTADLRRELVELADRGLPVTLLWSHSDTFIPRASFESLRAALRNPPVLTVAGCHGWLIGDPDGFGNAMAAVLDERAQGVA</sequence>
<dbReference type="Proteomes" id="UP001501183">
    <property type="component" value="Unassembled WGS sequence"/>
</dbReference>
<proteinExistence type="predicted"/>
<evidence type="ECO:0000313" key="2">
    <source>
        <dbReference type="EMBL" id="GAA4481116.1"/>
    </source>
</evidence>
<dbReference type="InterPro" id="IPR050266">
    <property type="entry name" value="AB_hydrolase_sf"/>
</dbReference>
<dbReference type="EMBL" id="BAABFB010000046">
    <property type="protein sequence ID" value="GAA4481116.1"/>
    <property type="molecule type" value="Genomic_DNA"/>
</dbReference>
<reference evidence="3" key="1">
    <citation type="journal article" date="2019" name="Int. J. Syst. Evol. Microbiol.">
        <title>The Global Catalogue of Microorganisms (GCM) 10K type strain sequencing project: providing services to taxonomists for standard genome sequencing and annotation.</title>
        <authorList>
            <consortium name="The Broad Institute Genomics Platform"/>
            <consortium name="The Broad Institute Genome Sequencing Center for Infectious Disease"/>
            <person name="Wu L."/>
            <person name="Ma J."/>
        </authorList>
    </citation>
    <scope>NUCLEOTIDE SEQUENCE [LARGE SCALE GENOMIC DNA]</scope>
    <source>
        <strain evidence="3">JCM 32206</strain>
    </source>
</reference>
<comment type="caution">
    <text evidence="2">The sequence shown here is derived from an EMBL/GenBank/DDBJ whole genome shotgun (WGS) entry which is preliminary data.</text>
</comment>
<dbReference type="SUPFAM" id="SSF53474">
    <property type="entry name" value="alpha/beta-Hydrolases"/>
    <property type="match status" value="1"/>
</dbReference>
<dbReference type="InterPro" id="IPR029058">
    <property type="entry name" value="AB_hydrolase_fold"/>
</dbReference>
<evidence type="ECO:0000259" key="1">
    <source>
        <dbReference type="Pfam" id="PF12697"/>
    </source>
</evidence>
<accession>A0ABP8P6H9</accession>
<dbReference type="Pfam" id="PF12697">
    <property type="entry name" value="Abhydrolase_6"/>
    <property type="match status" value="1"/>
</dbReference>
<protein>
    <recommendedName>
        <fullName evidence="1">AB hydrolase-1 domain-containing protein</fullName>
    </recommendedName>
</protein>
<dbReference type="PRINTS" id="PR00111">
    <property type="entry name" value="ABHYDROLASE"/>
</dbReference>
<gene>
    <name evidence="2" type="ORF">GCM10023094_28740</name>
</gene>